<comment type="caution">
    <text evidence="1">The sequence shown here is derived from an EMBL/GenBank/DDBJ whole genome shotgun (WGS) entry which is preliminary data.</text>
</comment>
<name>A0AAV4PSA8_CAEEX</name>
<evidence type="ECO:0000313" key="1">
    <source>
        <dbReference type="EMBL" id="GIX99946.1"/>
    </source>
</evidence>
<reference evidence="1 2" key="1">
    <citation type="submission" date="2021-06" db="EMBL/GenBank/DDBJ databases">
        <title>Caerostris extrusa draft genome.</title>
        <authorList>
            <person name="Kono N."/>
            <person name="Arakawa K."/>
        </authorList>
    </citation>
    <scope>NUCLEOTIDE SEQUENCE [LARGE SCALE GENOMIC DNA]</scope>
</reference>
<keyword evidence="2" id="KW-1185">Reference proteome</keyword>
<accession>A0AAV4PSA8</accession>
<dbReference type="Proteomes" id="UP001054945">
    <property type="component" value="Unassembled WGS sequence"/>
</dbReference>
<dbReference type="EMBL" id="BPLR01005117">
    <property type="protein sequence ID" value="GIX99946.1"/>
    <property type="molecule type" value="Genomic_DNA"/>
</dbReference>
<sequence length="230" mass="24941">MVVVASTLITTILASNPGVSTPPVLETSLWSPDLRWVTGASISIFSTPASPTSNSPRLKWWWHGGQQAVVVAGVVAAAAVQLAIESRAEYRQCLRIEIRGTRGWQIILDELDLGQNVFRCRIAFKIVPIGLGFRHFSFKFTWSGQNESWFTHDSLVKLIRYEKLLIVMDALKASGCALPTTVFTSASITSESVTAKGISVLHTACAMTASKRSSSAQLNKTPAFSPDTAS</sequence>
<protein>
    <submittedName>
        <fullName evidence="1">Uncharacterized protein</fullName>
    </submittedName>
</protein>
<evidence type="ECO:0000313" key="2">
    <source>
        <dbReference type="Proteomes" id="UP001054945"/>
    </source>
</evidence>
<dbReference type="AlphaFoldDB" id="A0AAV4PSA8"/>
<proteinExistence type="predicted"/>
<gene>
    <name evidence="1" type="ORF">CEXT_617691</name>
</gene>
<organism evidence="1 2">
    <name type="scientific">Caerostris extrusa</name>
    <name type="common">Bark spider</name>
    <name type="synonym">Caerostris bankana</name>
    <dbReference type="NCBI Taxonomy" id="172846"/>
    <lineage>
        <taxon>Eukaryota</taxon>
        <taxon>Metazoa</taxon>
        <taxon>Ecdysozoa</taxon>
        <taxon>Arthropoda</taxon>
        <taxon>Chelicerata</taxon>
        <taxon>Arachnida</taxon>
        <taxon>Araneae</taxon>
        <taxon>Araneomorphae</taxon>
        <taxon>Entelegynae</taxon>
        <taxon>Araneoidea</taxon>
        <taxon>Araneidae</taxon>
        <taxon>Caerostris</taxon>
    </lineage>
</organism>